<sequence length="105" mass="11700">MSDYKAKLICSDGTVLLIDPMTEKELKKVFGKEASYLDFHNFRVSRRTGDNAFPIAIGIKGRNLPAEIGSGMTSDYSFDFYTEEGAQIIADNILKTIAKVEETKN</sequence>
<reference evidence="1" key="1">
    <citation type="journal article" date="2015" name="Nature">
        <title>Complex archaea that bridge the gap between prokaryotes and eukaryotes.</title>
        <authorList>
            <person name="Spang A."/>
            <person name="Saw J.H."/>
            <person name="Jorgensen S.L."/>
            <person name="Zaremba-Niedzwiedzka K."/>
            <person name="Martijn J."/>
            <person name="Lind A.E."/>
            <person name="van Eijk R."/>
            <person name="Schleper C."/>
            <person name="Guy L."/>
            <person name="Ettema T.J."/>
        </authorList>
    </citation>
    <scope>NUCLEOTIDE SEQUENCE</scope>
</reference>
<dbReference type="EMBL" id="LAZR01003567">
    <property type="protein sequence ID" value="KKN16972.1"/>
    <property type="molecule type" value="Genomic_DNA"/>
</dbReference>
<proteinExistence type="predicted"/>
<gene>
    <name evidence="1" type="ORF">LCGC14_0970520</name>
</gene>
<dbReference type="AlphaFoldDB" id="A0A0F9NXZ7"/>
<evidence type="ECO:0000313" key="1">
    <source>
        <dbReference type="EMBL" id="KKN16972.1"/>
    </source>
</evidence>
<accession>A0A0F9NXZ7</accession>
<protein>
    <submittedName>
        <fullName evidence="1">Uncharacterized protein</fullName>
    </submittedName>
</protein>
<comment type="caution">
    <text evidence="1">The sequence shown here is derived from an EMBL/GenBank/DDBJ whole genome shotgun (WGS) entry which is preliminary data.</text>
</comment>
<name>A0A0F9NXZ7_9ZZZZ</name>
<organism evidence="1">
    <name type="scientific">marine sediment metagenome</name>
    <dbReference type="NCBI Taxonomy" id="412755"/>
    <lineage>
        <taxon>unclassified sequences</taxon>
        <taxon>metagenomes</taxon>
        <taxon>ecological metagenomes</taxon>
    </lineage>
</organism>